<sequence>MNNPSANATGNGLTTVTNMELPEFEVRKCSCCVALQPSDQPRGPPRAIYELGISPGTSHAHVIEIMASRHHLGNIFLYFISAADLKNPPDNYHLPNPDGINWAPPALNKYLPPRDTKVRRWDAHHILLPELPPFVTRENSMVSIKIGPGGIPEQYESDGPYVLTRSQNDTVFDFLPPENGTTTVAFNLELLHRHTIEVPLPPAVPELRAGEPARDEVMDTVRIDIEQQGFANYLSLHIRVIDAKTPEMKAAGIVQPRLFNISSVRSPEENPQGALVPDGNSTYHPIHIKLIPLKTMSFKMLYKYPRTWPPGF</sequence>
<proteinExistence type="predicted"/>
<dbReference type="EMBL" id="JAGPYM010000002">
    <property type="protein sequence ID" value="KAH6898716.1"/>
    <property type="molecule type" value="Genomic_DNA"/>
</dbReference>
<accession>A0A9P9AVY7</accession>
<keyword evidence="2" id="KW-1185">Reference proteome</keyword>
<evidence type="ECO:0000313" key="2">
    <source>
        <dbReference type="Proteomes" id="UP000777438"/>
    </source>
</evidence>
<protein>
    <submittedName>
        <fullName evidence="1">Uncharacterized protein</fullName>
    </submittedName>
</protein>
<gene>
    <name evidence="1" type="ORF">B0T10DRAFT_473508</name>
</gene>
<name>A0A9P9AVY7_9HYPO</name>
<reference evidence="1 2" key="1">
    <citation type="journal article" date="2021" name="Nat. Commun.">
        <title>Genetic determinants of endophytism in the Arabidopsis root mycobiome.</title>
        <authorList>
            <person name="Mesny F."/>
            <person name="Miyauchi S."/>
            <person name="Thiergart T."/>
            <person name="Pickel B."/>
            <person name="Atanasova L."/>
            <person name="Karlsson M."/>
            <person name="Huettel B."/>
            <person name="Barry K.W."/>
            <person name="Haridas S."/>
            <person name="Chen C."/>
            <person name="Bauer D."/>
            <person name="Andreopoulos W."/>
            <person name="Pangilinan J."/>
            <person name="LaButti K."/>
            <person name="Riley R."/>
            <person name="Lipzen A."/>
            <person name="Clum A."/>
            <person name="Drula E."/>
            <person name="Henrissat B."/>
            <person name="Kohler A."/>
            <person name="Grigoriev I.V."/>
            <person name="Martin F.M."/>
            <person name="Hacquard S."/>
        </authorList>
    </citation>
    <scope>NUCLEOTIDE SEQUENCE [LARGE SCALE GENOMIC DNA]</scope>
    <source>
        <strain evidence="1 2">MPI-CAGE-CH-0241</strain>
    </source>
</reference>
<evidence type="ECO:0000313" key="1">
    <source>
        <dbReference type="EMBL" id="KAH6898716.1"/>
    </source>
</evidence>
<dbReference type="Proteomes" id="UP000777438">
    <property type="component" value="Unassembled WGS sequence"/>
</dbReference>
<comment type="caution">
    <text evidence="1">The sequence shown here is derived from an EMBL/GenBank/DDBJ whole genome shotgun (WGS) entry which is preliminary data.</text>
</comment>
<dbReference type="AlphaFoldDB" id="A0A9P9AVY7"/>
<dbReference type="OrthoDB" id="5042995at2759"/>
<organism evidence="1 2">
    <name type="scientific">Thelonectria olida</name>
    <dbReference type="NCBI Taxonomy" id="1576542"/>
    <lineage>
        <taxon>Eukaryota</taxon>
        <taxon>Fungi</taxon>
        <taxon>Dikarya</taxon>
        <taxon>Ascomycota</taxon>
        <taxon>Pezizomycotina</taxon>
        <taxon>Sordariomycetes</taxon>
        <taxon>Hypocreomycetidae</taxon>
        <taxon>Hypocreales</taxon>
        <taxon>Nectriaceae</taxon>
        <taxon>Thelonectria</taxon>
    </lineage>
</organism>